<accession>A0A090YKY7</accession>
<name>A0A090YKY7_9BACI</name>
<evidence type="ECO:0000313" key="4">
    <source>
        <dbReference type="Proteomes" id="UP000029389"/>
    </source>
</evidence>
<dbReference type="RefSeq" id="WP_042982984.1">
    <property type="nucleotide sequence ID" value="NZ_JMQC01000008.1"/>
</dbReference>
<organism evidence="2 4">
    <name type="scientific">Bacillus clarus</name>
    <dbReference type="NCBI Taxonomy" id="2338372"/>
    <lineage>
        <taxon>Bacteria</taxon>
        <taxon>Bacillati</taxon>
        <taxon>Bacillota</taxon>
        <taxon>Bacilli</taxon>
        <taxon>Bacillales</taxon>
        <taxon>Bacillaceae</taxon>
        <taxon>Bacillus</taxon>
        <taxon>Bacillus cereus group</taxon>
    </lineage>
</organism>
<protein>
    <submittedName>
        <fullName evidence="2">Uncharacterized protein</fullName>
    </submittedName>
</protein>
<evidence type="ECO:0000313" key="2">
    <source>
        <dbReference type="EMBL" id="KFM99089.1"/>
    </source>
</evidence>
<dbReference type="AlphaFoldDB" id="A0A090YKY7"/>
<proteinExistence type="predicted"/>
<feature type="coiled-coil region" evidence="1">
    <location>
        <begin position="85"/>
        <end position="112"/>
    </location>
</feature>
<dbReference type="EMBL" id="QVOD01000002">
    <property type="protein sequence ID" value="RFT68489.1"/>
    <property type="molecule type" value="Genomic_DNA"/>
</dbReference>
<evidence type="ECO:0000313" key="3">
    <source>
        <dbReference type="EMBL" id="RFT68489.1"/>
    </source>
</evidence>
<evidence type="ECO:0000256" key="1">
    <source>
        <dbReference type="SAM" id="Coils"/>
    </source>
</evidence>
<keyword evidence="5" id="KW-1185">Reference proteome</keyword>
<keyword evidence="1" id="KW-0175">Coiled coil</keyword>
<comment type="caution">
    <text evidence="2">The sequence shown here is derived from an EMBL/GenBank/DDBJ whole genome shotgun (WGS) entry which is preliminary data.</text>
</comment>
<dbReference type="EMBL" id="JMQC01000008">
    <property type="protein sequence ID" value="KFM99089.1"/>
    <property type="molecule type" value="Genomic_DNA"/>
</dbReference>
<reference evidence="2 4" key="1">
    <citation type="submission" date="2014-04" db="EMBL/GenBank/DDBJ databases">
        <authorList>
            <person name="Bishop-Lilly K.A."/>
            <person name="Broomall S.M."/>
            <person name="Chain P.S."/>
            <person name="Chertkov O."/>
            <person name="Coyne S.R."/>
            <person name="Daligault H.E."/>
            <person name="Davenport K.W."/>
            <person name="Erkkila T."/>
            <person name="Frey K.G."/>
            <person name="Gibbons H.S."/>
            <person name="Gu W."/>
            <person name="Jaissle J."/>
            <person name="Johnson S.L."/>
            <person name="Koroleva G.I."/>
            <person name="Ladner J.T."/>
            <person name="Lo C.-C."/>
            <person name="Minogue T.D."/>
            <person name="Munk C."/>
            <person name="Palacios G.F."/>
            <person name="Redden C.L."/>
            <person name="Rosenzweig C.N."/>
            <person name="Scholz M.B."/>
            <person name="Teshima H."/>
            <person name="Xu Y."/>
        </authorList>
    </citation>
    <scope>NUCLEOTIDE SEQUENCE [LARGE SCALE GENOMIC DNA]</scope>
    <source>
        <strain evidence="2 4">BHP</strain>
    </source>
</reference>
<sequence length="150" mass="17909">MYIQLYEKLVVIKKAYENIHMLGEKIYENLQQKDVNAVQKLQVEQLQYIDGVKQLTIFFEEMVVQFCKENGIEPFRVRSLFSYFSEEEIKKIEELQKTLVELEEKVKMILLKNKYYLNVISKITESVVDSVSEYNLEKNNNSHIFINELL</sequence>
<reference evidence="3 5" key="2">
    <citation type="submission" date="2018-08" db="EMBL/GenBank/DDBJ databases">
        <title>Bacillus clarus sp. nov. strain PS00077A.</title>
        <authorList>
            <person name="Mendez Acevedo M."/>
            <person name="Carroll L."/>
            <person name="Mukherjee M."/>
            <person name="Wiedmann M."/>
            <person name="Kovac J."/>
        </authorList>
    </citation>
    <scope>NUCLEOTIDE SEQUENCE [LARGE SCALE GENOMIC DNA]</scope>
    <source>
        <strain evidence="3 5">PS00077A</strain>
    </source>
</reference>
<gene>
    <name evidence="3" type="ORF">D0U04_03290</name>
    <name evidence="2" type="ORF">DJ93_4106</name>
</gene>
<dbReference type="Proteomes" id="UP000029389">
    <property type="component" value="Unassembled WGS sequence"/>
</dbReference>
<dbReference type="Proteomes" id="UP000264294">
    <property type="component" value="Unassembled WGS sequence"/>
</dbReference>
<dbReference type="PATRIC" id="fig|1405.8.peg.4214"/>
<evidence type="ECO:0000313" key="5">
    <source>
        <dbReference type="Proteomes" id="UP000264294"/>
    </source>
</evidence>
<dbReference type="STRING" id="1405.B7492_09010"/>